<feature type="transmembrane region" description="Helical" evidence="7">
    <location>
        <begin position="282"/>
        <end position="300"/>
    </location>
</feature>
<proteinExistence type="predicted"/>
<comment type="caution">
    <text evidence="10">The sequence shown here is derived from an EMBL/GenBank/DDBJ whole genome shotgun (WGS) entry which is preliminary data.</text>
</comment>
<dbReference type="EMBL" id="JBHUIV010000010">
    <property type="protein sequence ID" value="MFD2201085.1"/>
    <property type="molecule type" value="Genomic_DNA"/>
</dbReference>
<keyword evidence="11" id="KW-1185">Reference proteome</keyword>
<dbReference type="PROSITE" id="PS50893">
    <property type="entry name" value="ABC_TRANSPORTER_2"/>
    <property type="match status" value="1"/>
</dbReference>
<keyword evidence="2 7" id="KW-0812">Transmembrane</keyword>
<feature type="transmembrane region" description="Helical" evidence="7">
    <location>
        <begin position="28"/>
        <end position="48"/>
    </location>
</feature>
<dbReference type="PROSITE" id="PS00211">
    <property type="entry name" value="ABC_TRANSPORTER_1"/>
    <property type="match status" value="1"/>
</dbReference>
<feature type="transmembrane region" description="Helical" evidence="7">
    <location>
        <begin position="68"/>
        <end position="92"/>
    </location>
</feature>
<evidence type="ECO:0000259" key="8">
    <source>
        <dbReference type="PROSITE" id="PS50893"/>
    </source>
</evidence>
<dbReference type="Gene3D" id="1.20.1560.10">
    <property type="entry name" value="ABC transporter type 1, transmembrane domain"/>
    <property type="match status" value="1"/>
</dbReference>
<dbReference type="SUPFAM" id="SSF52540">
    <property type="entry name" value="P-loop containing nucleoside triphosphate hydrolases"/>
    <property type="match status" value="1"/>
</dbReference>
<feature type="transmembrane region" description="Helical" evidence="7">
    <location>
        <begin position="251"/>
        <end position="276"/>
    </location>
</feature>
<dbReference type="InterPro" id="IPR003593">
    <property type="entry name" value="AAA+_ATPase"/>
</dbReference>
<dbReference type="PROSITE" id="PS50929">
    <property type="entry name" value="ABC_TM1F"/>
    <property type="match status" value="1"/>
</dbReference>
<keyword evidence="3" id="KW-0547">Nucleotide-binding</keyword>
<evidence type="ECO:0000256" key="5">
    <source>
        <dbReference type="ARBA" id="ARBA00022989"/>
    </source>
</evidence>
<reference evidence="11" key="1">
    <citation type="journal article" date="2019" name="Int. J. Syst. Evol. Microbiol.">
        <title>The Global Catalogue of Microorganisms (GCM) 10K type strain sequencing project: providing services to taxonomists for standard genome sequencing and annotation.</title>
        <authorList>
            <consortium name="The Broad Institute Genomics Platform"/>
            <consortium name="The Broad Institute Genome Sequencing Center for Infectious Disease"/>
            <person name="Wu L."/>
            <person name="Ma J."/>
        </authorList>
    </citation>
    <scope>NUCLEOTIDE SEQUENCE [LARGE SCALE GENOMIC DNA]</scope>
    <source>
        <strain evidence="11">KCTC 19812</strain>
    </source>
</reference>
<dbReference type="PANTHER" id="PTHR43394:SF1">
    <property type="entry name" value="ATP-BINDING CASSETTE SUB-FAMILY B MEMBER 10, MITOCHONDRIAL"/>
    <property type="match status" value="1"/>
</dbReference>
<keyword evidence="6 7" id="KW-0472">Membrane</keyword>
<dbReference type="RefSeq" id="WP_380800982.1">
    <property type="nucleotide sequence ID" value="NZ_JBHUIV010000010.1"/>
</dbReference>
<dbReference type="InterPro" id="IPR039421">
    <property type="entry name" value="Type_1_exporter"/>
</dbReference>
<dbReference type="Pfam" id="PF00005">
    <property type="entry name" value="ABC_tran"/>
    <property type="match status" value="1"/>
</dbReference>
<feature type="transmembrane region" description="Helical" evidence="7">
    <location>
        <begin position="170"/>
        <end position="187"/>
    </location>
</feature>
<gene>
    <name evidence="10" type="ORF">ACFSKV_05880</name>
</gene>
<evidence type="ECO:0000259" key="9">
    <source>
        <dbReference type="PROSITE" id="PS50929"/>
    </source>
</evidence>
<dbReference type="SMART" id="SM00382">
    <property type="entry name" value="AAA"/>
    <property type="match status" value="1"/>
</dbReference>
<dbReference type="InterPro" id="IPR011527">
    <property type="entry name" value="ABC1_TM_dom"/>
</dbReference>
<evidence type="ECO:0000313" key="10">
    <source>
        <dbReference type="EMBL" id="MFD2201085.1"/>
    </source>
</evidence>
<sequence>MAKAKKTENRVTMAHVFKTIIWPRRRHLFLGLFLIIISRLSGLVLPGASKYLIDDVIPSNDLTLLKWLVLAVVAAITIQSVTSYALTQILSVEAQHLISKLRSQVQRHIIQLPVRFFDNTKTGELVSRIMTDVEGVRNLVGTGFAQMIGGVLTALISLGLLIYISPLMTLYVLVPVIIFGLISLKAFGKIRPIFRERGKINAEVTGRLTETLGGIRVIKGFNAEEQEIKTFEAGVERLFLNVKASLTATSFVTSAATFLLGLASAGIMGIGGYMIMDAQMTFGDFLAFTLYLGFMIAPIVQMSNIGSQLTEAFAGLDRTEEIMNMPLEGASNRRIITIPHIKGNIDFQSVSFSYEEGKEVLKGISFQAPEGSVTALVGTSGSGKTTIAGLAASFLNPESGTITVDGVDMQQVTLESFRSQLAVVLQDDFLFEGTIKENILFPRPDAGHEKLMEAVKAGYVNEFTDRFEDGLDTLIGERGVKLSGGQRQRIAIARAILADPRILILDEATSNLDTESEALIQASLKELMQGRTTFVIAHRLSTIRQADQILVIENGEIVERGQHEELIAKKGRYFQLYTYQARI</sequence>
<dbReference type="GO" id="GO:0005524">
    <property type="term" value="F:ATP binding"/>
    <property type="evidence" value="ECO:0007669"/>
    <property type="project" value="UniProtKB-KW"/>
</dbReference>
<evidence type="ECO:0000256" key="2">
    <source>
        <dbReference type="ARBA" id="ARBA00022692"/>
    </source>
</evidence>
<feature type="domain" description="ABC transmembrane type-1" evidence="9">
    <location>
        <begin position="29"/>
        <end position="311"/>
    </location>
</feature>
<evidence type="ECO:0000256" key="7">
    <source>
        <dbReference type="SAM" id="Phobius"/>
    </source>
</evidence>
<dbReference type="InterPro" id="IPR017871">
    <property type="entry name" value="ABC_transporter-like_CS"/>
</dbReference>
<accession>A0ABW5B8A7</accession>
<evidence type="ECO:0000256" key="1">
    <source>
        <dbReference type="ARBA" id="ARBA00004651"/>
    </source>
</evidence>
<dbReference type="Proteomes" id="UP001597414">
    <property type="component" value="Unassembled WGS sequence"/>
</dbReference>
<dbReference type="InterPro" id="IPR027417">
    <property type="entry name" value="P-loop_NTPase"/>
</dbReference>
<feature type="domain" description="ABC transporter" evidence="8">
    <location>
        <begin position="345"/>
        <end position="579"/>
    </location>
</feature>
<dbReference type="InterPro" id="IPR003439">
    <property type="entry name" value="ABC_transporter-like_ATP-bd"/>
</dbReference>
<keyword evidence="5 7" id="KW-1133">Transmembrane helix</keyword>
<keyword evidence="4 10" id="KW-0067">ATP-binding</keyword>
<name>A0ABW5B8A7_9BACT</name>
<protein>
    <submittedName>
        <fullName evidence="10">ABC transporter ATP-binding protein</fullName>
    </submittedName>
</protein>
<feature type="transmembrane region" description="Helical" evidence="7">
    <location>
        <begin position="144"/>
        <end position="164"/>
    </location>
</feature>
<dbReference type="Pfam" id="PF00664">
    <property type="entry name" value="ABC_membrane"/>
    <property type="match status" value="1"/>
</dbReference>
<evidence type="ECO:0000313" key="11">
    <source>
        <dbReference type="Proteomes" id="UP001597414"/>
    </source>
</evidence>
<dbReference type="PANTHER" id="PTHR43394">
    <property type="entry name" value="ATP-DEPENDENT PERMEASE MDL1, MITOCHONDRIAL"/>
    <property type="match status" value="1"/>
</dbReference>
<evidence type="ECO:0000256" key="6">
    <source>
        <dbReference type="ARBA" id="ARBA00023136"/>
    </source>
</evidence>
<evidence type="ECO:0000256" key="3">
    <source>
        <dbReference type="ARBA" id="ARBA00022741"/>
    </source>
</evidence>
<dbReference type="InterPro" id="IPR036640">
    <property type="entry name" value="ABC1_TM_sf"/>
</dbReference>
<evidence type="ECO:0000256" key="4">
    <source>
        <dbReference type="ARBA" id="ARBA00022840"/>
    </source>
</evidence>
<dbReference type="Gene3D" id="3.40.50.300">
    <property type="entry name" value="P-loop containing nucleotide triphosphate hydrolases"/>
    <property type="match status" value="1"/>
</dbReference>
<organism evidence="10 11">
    <name type="scientific">Shivajiella indica</name>
    <dbReference type="NCBI Taxonomy" id="872115"/>
    <lineage>
        <taxon>Bacteria</taxon>
        <taxon>Pseudomonadati</taxon>
        <taxon>Bacteroidota</taxon>
        <taxon>Cytophagia</taxon>
        <taxon>Cytophagales</taxon>
        <taxon>Cyclobacteriaceae</taxon>
        <taxon>Shivajiella</taxon>
    </lineage>
</organism>
<comment type="subcellular location">
    <subcellularLocation>
        <location evidence="1">Cell membrane</location>
        <topology evidence="1">Multi-pass membrane protein</topology>
    </subcellularLocation>
</comment>
<dbReference type="SUPFAM" id="SSF90123">
    <property type="entry name" value="ABC transporter transmembrane region"/>
    <property type="match status" value="1"/>
</dbReference>
<dbReference type="CDD" id="cd07346">
    <property type="entry name" value="ABC_6TM_exporters"/>
    <property type="match status" value="1"/>
</dbReference>